<feature type="domain" description="CUB" evidence="14">
    <location>
        <begin position="679"/>
        <end position="792"/>
    </location>
</feature>
<feature type="disulfide bond" evidence="12">
    <location>
        <begin position="642"/>
        <end position="654"/>
    </location>
</feature>
<keyword evidence="3" id="KW-0433">Leucine-rich repeat</keyword>
<keyword evidence="17" id="KW-1185">Reference proteome</keyword>
<evidence type="ECO:0000256" key="5">
    <source>
        <dbReference type="ARBA" id="ARBA00022737"/>
    </source>
</evidence>
<dbReference type="PROSITE" id="PS51450">
    <property type="entry name" value="LRR"/>
    <property type="match status" value="1"/>
</dbReference>
<evidence type="ECO:0000256" key="3">
    <source>
        <dbReference type="ARBA" id="ARBA00022614"/>
    </source>
</evidence>
<dbReference type="InterPro" id="IPR035914">
    <property type="entry name" value="Sperma_CUB_dom_sf"/>
</dbReference>
<dbReference type="InterPro" id="IPR003591">
    <property type="entry name" value="Leu-rich_rpt_typical-subtyp"/>
</dbReference>
<dbReference type="GeneID" id="119725388"/>
<accession>A0A913ZLS5</accession>
<dbReference type="PROSITE" id="PS01180">
    <property type="entry name" value="CUB"/>
    <property type="match status" value="2"/>
</dbReference>
<proteinExistence type="predicted"/>
<evidence type="ECO:0008006" key="18">
    <source>
        <dbReference type="Google" id="ProtNLM"/>
    </source>
</evidence>
<dbReference type="PANTHER" id="PTHR24372:SF77">
    <property type="entry name" value="G-PROTEIN COUPLED RECEPTORS FAMILY 1 PROFILE DOMAIN-CONTAINING PROTEIN"/>
    <property type="match status" value="1"/>
</dbReference>
<dbReference type="Gene3D" id="2.60.120.290">
    <property type="entry name" value="Spermadhesin, CUB domain"/>
    <property type="match status" value="2"/>
</dbReference>
<keyword evidence="8 13" id="KW-0472">Membrane</keyword>
<dbReference type="PANTHER" id="PTHR24372">
    <property type="entry name" value="GLYCOPROTEIN HORMONE RECEPTOR"/>
    <property type="match status" value="1"/>
</dbReference>
<keyword evidence="4 13" id="KW-0812">Transmembrane</keyword>
<evidence type="ECO:0000256" key="10">
    <source>
        <dbReference type="ARBA" id="ARBA00023170"/>
    </source>
</evidence>
<keyword evidence="2" id="KW-1003">Cell membrane</keyword>
<dbReference type="SUPFAM" id="SSF81321">
    <property type="entry name" value="Family A G protein-coupled receptor-like"/>
    <property type="match status" value="1"/>
</dbReference>
<organism evidence="16 17">
    <name type="scientific">Patiria miniata</name>
    <name type="common">Bat star</name>
    <name type="synonym">Asterina miniata</name>
    <dbReference type="NCBI Taxonomy" id="46514"/>
    <lineage>
        <taxon>Eukaryota</taxon>
        <taxon>Metazoa</taxon>
        <taxon>Echinodermata</taxon>
        <taxon>Eleutherozoa</taxon>
        <taxon>Asterozoa</taxon>
        <taxon>Asteroidea</taxon>
        <taxon>Valvatacea</taxon>
        <taxon>Valvatida</taxon>
        <taxon>Asterinidae</taxon>
        <taxon>Patiria</taxon>
    </lineage>
</organism>
<evidence type="ECO:0000256" key="4">
    <source>
        <dbReference type="ARBA" id="ARBA00022692"/>
    </source>
</evidence>
<protein>
    <recommendedName>
        <fullName evidence="18">G-protein coupled receptor GRL101</fullName>
    </recommendedName>
</protein>
<dbReference type="InterPro" id="IPR000276">
    <property type="entry name" value="GPCR_Rhodpsn"/>
</dbReference>
<dbReference type="InterPro" id="IPR036055">
    <property type="entry name" value="LDL_receptor-like_sf"/>
</dbReference>
<feature type="transmembrane region" description="Helical" evidence="13">
    <location>
        <begin position="1520"/>
        <end position="1543"/>
    </location>
</feature>
<dbReference type="SMART" id="SM00369">
    <property type="entry name" value="LRR_TYP"/>
    <property type="match status" value="2"/>
</dbReference>
<evidence type="ECO:0000256" key="11">
    <source>
        <dbReference type="ARBA" id="ARBA00023224"/>
    </source>
</evidence>
<feature type="disulfide bond" evidence="12">
    <location>
        <begin position="417"/>
        <end position="432"/>
    </location>
</feature>
<keyword evidence="5" id="KW-0677">Repeat</keyword>
<dbReference type="SUPFAM" id="SSF49854">
    <property type="entry name" value="Spermadhesin, CUB domain"/>
    <property type="match status" value="2"/>
</dbReference>
<feature type="disulfide bond" evidence="12">
    <location>
        <begin position="960"/>
        <end position="978"/>
    </location>
</feature>
<dbReference type="GO" id="GO:0007189">
    <property type="term" value="P:adenylate cyclase-activating G protein-coupled receptor signaling pathway"/>
    <property type="evidence" value="ECO:0007669"/>
    <property type="project" value="TreeGrafter"/>
</dbReference>
<dbReference type="InterPro" id="IPR023415">
    <property type="entry name" value="LDLR_class-A_CS"/>
</dbReference>
<dbReference type="InterPro" id="IPR032675">
    <property type="entry name" value="LRR_dom_sf"/>
</dbReference>
<dbReference type="OMA" id="MPPLNLC"/>
<feature type="transmembrane region" description="Helical" evidence="13">
    <location>
        <begin position="1330"/>
        <end position="1348"/>
    </location>
</feature>
<dbReference type="OrthoDB" id="6022531at2759"/>
<dbReference type="SMART" id="SM00042">
    <property type="entry name" value="CUB"/>
    <property type="match status" value="2"/>
</dbReference>
<dbReference type="EnsemblMetazoa" id="XM_038196794.1">
    <property type="protein sequence ID" value="XP_038052722.1"/>
    <property type="gene ID" value="LOC119725388"/>
</dbReference>
<keyword evidence="7" id="KW-0297">G-protein coupled receptor</keyword>
<evidence type="ECO:0000313" key="17">
    <source>
        <dbReference type="Proteomes" id="UP000887568"/>
    </source>
</evidence>
<dbReference type="CDD" id="cd00041">
    <property type="entry name" value="CUB"/>
    <property type="match status" value="2"/>
</dbReference>
<feature type="transmembrane region" description="Helical" evidence="13">
    <location>
        <begin position="1239"/>
        <end position="1261"/>
    </location>
</feature>
<keyword evidence="11" id="KW-0807">Transducer</keyword>
<evidence type="ECO:0000313" key="16">
    <source>
        <dbReference type="EnsemblMetazoa" id="XP_038052722.1"/>
    </source>
</evidence>
<dbReference type="SUPFAM" id="SSF57424">
    <property type="entry name" value="LDL receptor-like module"/>
    <property type="match status" value="6"/>
</dbReference>
<comment type="subcellular location">
    <subcellularLocation>
        <location evidence="1">Cell membrane</location>
        <topology evidence="1">Multi-pass membrane protein</topology>
    </subcellularLocation>
</comment>
<evidence type="ECO:0000256" key="8">
    <source>
        <dbReference type="ARBA" id="ARBA00023136"/>
    </source>
</evidence>
<dbReference type="InterPro" id="IPR000859">
    <property type="entry name" value="CUB_dom"/>
</dbReference>
<feature type="transmembrane region" description="Helical" evidence="13">
    <location>
        <begin position="1273"/>
        <end position="1296"/>
    </location>
</feature>
<dbReference type="GO" id="GO:0005886">
    <property type="term" value="C:plasma membrane"/>
    <property type="evidence" value="ECO:0007669"/>
    <property type="project" value="UniProtKB-SubCell"/>
</dbReference>
<evidence type="ECO:0000256" key="6">
    <source>
        <dbReference type="ARBA" id="ARBA00022989"/>
    </source>
</evidence>
<dbReference type="PROSITE" id="PS50262">
    <property type="entry name" value="G_PROTEIN_RECEP_F1_2"/>
    <property type="match status" value="1"/>
</dbReference>
<feature type="disulfide bond" evidence="12">
    <location>
        <begin position="649"/>
        <end position="667"/>
    </location>
</feature>
<feature type="disulfide bond" evidence="12">
    <location>
        <begin position="624"/>
        <end position="639"/>
    </location>
</feature>
<comment type="caution">
    <text evidence="12">Lacks conserved residue(s) required for the propagation of feature annotation.</text>
</comment>
<feature type="disulfide bond" evidence="12">
    <location>
        <begin position="993"/>
        <end position="1005"/>
    </location>
</feature>
<dbReference type="InterPro" id="IPR002172">
    <property type="entry name" value="LDrepeatLR_classA_rpt"/>
</dbReference>
<evidence type="ECO:0000256" key="7">
    <source>
        <dbReference type="ARBA" id="ARBA00023040"/>
    </source>
</evidence>
<reference evidence="16" key="1">
    <citation type="submission" date="2022-11" db="UniProtKB">
        <authorList>
            <consortium name="EnsemblMetazoa"/>
        </authorList>
    </citation>
    <scope>IDENTIFICATION</scope>
</reference>
<dbReference type="CDD" id="cd00112">
    <property type="entry name" value="LDLa"/>
    <property type="match status" value="7"/>
</dbReference>
<dbReference type="SMART" id="SM00192">
    <property type="entry name" value="LDLa"/>
    <property type="match status" value="7"/>
</dbReference>
<dbReference type="Gene3D" id="3.80.10.10">
    <property type="entry name" value="Ribonuclease Inhibitor"/>
    <property type="match status" value="1"/>
</dbReference>
<dbReference type="Gene3D" id="1.20.1070.10">
    <property type="entry name" value="Rhodopsin 7-helix transmembrane proteins"/>
    <property type="match status" value="1"/>
</dbReference>
<evidence type="ECO:0000256" key="9">
    <source>
        <dbReference type="ARBA" id="ARBA00023157"/>
    </source>
</evidence>
<dbReference type="Pfam" id="PF00057">
    <property type="entry name" value="Ldl_recept_a"/>
    <property type="match status" value="4"/>
</dbReference>
<evidence type="ECO:0000256" key="12">
    <source>
        <dbReference type="PROSITE-ProRule" id="PRU00124"/>
    </source>
</evidence>
<dbReference type="InterPro" id="IPR001611">
    <property type="entry name" value="Leu-rich_rpt"/>
</dbReference>
<feature type="transmembrane region" description="Helical" evidence="13">
    <location>
        <begin position="1360"/>
        <end position="1380"/>
    </location>
</feature>
<keyword evidence="6 13" id="KW-1133">Transmembrane helix</keyword>
<dbReference type="Proteomes" id="UP000887568">
    <property type="component" value="Unplaced"/>
</dbReference>
<feature type="transmembrane region" description="Helical" evidence="13">
    <location>
        <begin position="1436"/>
        <end position="1463"/>
    </location>
</feature>
<feature type="disulfide bond" evidence="12">
    <location>
        <begin position="661"/>
        <end position="676"/>
    </location>
</feature>
<dbReference type="GO" id="GO:0008528">
    <property type="term" value="F:G protein-coupled peptide receptor activity"/>
    <property type="evidence" value="ECO:0007669"/>
    <property type="project" value="TreeGrafter"/>
</dbReference>
<name>A0A913ZLS5_PATMI</name>
<dbReference type="Pfam" id="PF00001">
    <property type="entry name" value="7tm_1"/>
    <property type="match status" value="2"/>
</dbReference>
<dbReference type="PRINTS" id="PR00261">
    <property type="entry name" value="LDLRECEPTOR"/>
</dbReference>
<dbReference type="Pfam" id="PF13855">
    <property type="entry name" value="LRR_8"/>
    <property type="match status" value="1"/>
</dbReference>
<dbReference type="GO" id="GO:0009755">
    <property type="term" value="P:hormone-mediated signaling pathway"/>
    <property type="evidence" value="ECO:0007669"/>
    <property type="project" value="TreeGrafter"/>
</dbReference>
<dbReference type="SUPFAM" id="SSF52058">
    <property type="entry name" value="L domain-like"/>
    <property type="match status" value="1"/>
</dbReference>
<evidence type="ECO:0000259" key="15">
    <source>
        <dbReference type="PROSITE" id="PS50262"/>
    </source>
</evidence>
<dbReference type="RefSeq" id="XP_038052722.1">
    <property type="nucleotide sequence ID" value="XM_038196794.1"/>
</dbReference>
<evidence type="ECO:0000256" key="13">
    <source>
        <dbReference type="SAM" id="Phobius"/>
    </source>
</evidence>
<feature type="disulfide bond" evidence="12">
    <location>
        <begin position="455"/>
        <end position="470"/>
    </location>
</feature>
<dbReference type="Pfam" id="PF00431">
    <property type="entry name" value="CUB"/>
    <property type="match status" value="2"/>
</dbReference>
<evidence type="ECO:0000256" key="1">
    <source>
        <dbReference type="ARBA" id="ARBA00004651"/>
    </source>
</evidence>
<dbReference type="InterPro" id="IPR017452">
    <property type="entry name" value="GPCR_Rhodpsn_7TM"/>
</dbReference>
<feature type="transmembrane region" description="Helical" evidence="13">
    <location>
        <begin position="1484"/>
        <end position="1508"/>
    </location>
</feature>
<evidence type="ECO:0000256" key="2">
    <source>
        <dbReference type="ARBA" id="ARBA00022475"/>
    </source>
</evidence>
<sequence length="1584" mass="174605">MQLEVICECDTKHPGHLYVRLITAELDDRYFIYYDKSQREVYSSRNNLQVTFYVYPPALESSISCLVRPVPDTSDVFCGPSEINFTSEHRFNLTTPGNRFLHCVWRITNDAPSALTMVDLLGIHIQDETAVLGEGDDIGSSMIHNIKSEHKNGTSYYLSRSHLWMTFSSRPHEIVNATPTLQILFRSSNYINGKDVANLFQCGDDQILCRRDSKCLPLHSICDGQADCSDFLDEGMTCDFCGASSISLSSEESMTIIADFGMTSLWTGFFAIYPGTSPSFPSNTTDVPAGVVITNHSVAVEHRECIWRLQEPNGTRIQVEVAEFEGDDLVLTIGNGIDPTEGFRLLVIDTETGIVPLPRTLLSSGIGMWITLKESTTYLRSFKLRLVFSTYNTVDCDEGQFVCPSGRDCLEDSSLQCDGKRDCSANGDELGCGNCDPQEFLCSSGEDCVQGYQLCDGNADCADYTDELQCGFCGNETLDIQLNQTYFVAPYSTTMQCLWIIQAEPGYQIQARILRNSWCELTFATGPSTDTFNHGLLGSNIIWRVDTIPIAGLAVPPMAYPRSLSVRASRLWISNKCIKNSNEGYADKVDELIISVRQYMPLECSSKEFTCASGLACIDKTAVCDGIADCPEYSDEIGCQPCLGTEFACSSGECVALDKKCDGKKHCSDSSDEFDCDPCGKSIFNLTNDAPATITSPGWWEFKAYPDRAKCLWSLVSEVGFRITLTFLQFSVEEGYDCLYLGNGNGFTDYFLNVTGDRFPHSVASRKNTMFVKFVSDVIISAEGFRLQIEQKMGDEVLCDEGYVPCGMEDLVCVKNDASENGLSICPKDNCYPREYYVWNDPIDLTSPGYPANYPCGLDCVWTIISNKTKSILIVFLDFQTERSEDVLEIQGSTLHGGKAVVFRLRGACKVRTMAFNSYSAQVSFTSDVTVSFRGFHLQLLGNYSADNVTSCPYPDLFDCGDGSCVSPDARCDGFKDCKTDGSDELGCDNITCPEYFKCANSGQCLFWTDVCDGEPDCPNGDDETNLECGKRCPIGCDCDIDTAAVKCLEGWNSSTIENIARRTESLLLSGGNMDVLDMGLFKELSHLRGLWLASSNITGIVKGTFDGLQNLTYLNISENYIATIATESFLELNSLDTLIARDIHFDTIESKAFSGLTKLKTLVLIRSTTSKNSKPVVVKREALNDLVSLTDLYVDDYQLCCEFVAAIEGFELDNCQTTEAMPPLNLCGSLMPNEPLRVFLWVLAFSALIGNAVVIVWRCYQGKEKGGKKTHTFFVLNLAISDLIMGVYMLIIAGADVHYGTRYSQGASVWRASPVCKIAGVFSLLSSEASVFFVTLISLDSFVSIVFPFSRIQLRDRSAAGVVASIWVVALTLSVWPTVVSFDGSDVYGLSDVCIGLPLMTKPTSYVLQEAGITNPLGNTHTVSIPVGQGSRPTWIYSIALFLGLNLLCFLVVLCCYIAIFIKVKRTAKRVRQTVHRDREIKMAVKMALIVGTDFACWVPVIILGILSQTGVVNIGAEGYAWVVVLLLPINSSLNPYIYTLITAISEYRLARALREEKLVLTTTMKTRSMETLPSSGSDTAPS</sequence>
<evidence type="ECO:0000259" key="14">
    <source>
        <dbReference type="PROSITE" id="PS01180"/>
    </source>
</evidence>
<dbReference type="Gene3D" id="4.10.400.10">
    <property type="entry name" value="Low-density Lipoprotein Receptor"/>
    <property type="match status" value="7"/>
</dbReference>
<dbReference type="PROSITE" id="PS01209">
    <property type="entry name" value="LDLRA_1"/>
    <property type="match status" value="2"/>
</dbReference>
<keyword evidence="9 12" id="KW-1015">Disulfide bond</keyword>
<keyword evidence="10" id="KW-0675">Receptor</keyword>
<feature type="domain" description="G-protein coupled receptors family 1 profile" evidence="15">
    <location>
        <begin position="1251"/>
        <end position="1540"/>
    </location>
</feature>
<feature type="domain" description="CUB" evidence="14">
    <location>
        <begin position="831"/>
        <end position="943"/>
    </location>
</feature>
<dbReference type="PROSITE" id="PS50068">
    <property type="entry name" value="LDLRA_2"/>
    <property type="match status" value="7"/>
</dbReference>